<comment type="similarity">
    <text evidence="2 9">Belongs to the NAPRTase family.</text>
</comment>
<evidence type="ECO:0000256" key="4">
    <source>
        <dbReference type="ARBA" id="ARBA00022553"/>
    </source>
</evidence>
<dbReference type="Gene3D" id="3.20.140.10">
    <property type="entry name" value="nicotinate phosphoribosyltransferase"/>
    <property type="match status" value="1"/>
</dbReference>
<protein>
    <recommendedName>
        <fullName evidence="3 9">Nicotinate phosphoribosyltransferase</fullName>
        <ecNumber evidence="3 9">6.3.4.21</ecNumber>
    </recommendedName>
</protein>
<evidence type="ECO:0000256" key="1">
    <source>
        <dbReference type="ARBA" id="ARBA00004952"/>
    </source>
</evidence>
<dbReference type="GO" id="GO:0005829">
    <property type="term" value="C:cytosol"/>
    <property type="evidence" value="ECO:0007669"/>
    <property type="project" value="TreeGrafter"/>
</dbReference>
<dbReference type="PANTHER" id="PTHR11098">
    <property type="entry name" value="NICOTINATE PHOSPHORIBOSYLTRANSFERASE"/>
    <property type="match status" value="1"/>
</dbReference>
<evidence type="ECO:0000256" key="7">
    <source>
        <dbReference type="ARBA" id="ARBA00022679"/>
    </source>
</evidence>
<evidence type="ECO:0000256" key="2">
    <source>
        <dbReference type="ARBA" id="ARBA00010897"/>
    </source>
</evidence>
<accession>A0AAU7AYL6</accession>
<reference evidence="11" key="1">
    <citation type="submission" date="2022-12" db="EMBL/GenBank/DDBJ databases">
        <title>Paraconexibacter alkalitolerans sp. nov. and Baekduia alba sp. nov., isolated from soil and emended description of the genera Paraconexibacter (Chun et al., 2020) and Baekduia (An et al., 2020).</title>
        <authorList>
            <person name="Vieira S."/>
            <person name="Huber K.J."/>
            <person name="Geppert A."/>
            <person name="Wolf J."/>
            <person name="Neumann-Schaal M."/>
            <person name="Muesken M."/>
            <person name="Overmann J."/>
        </authorList>
    </citation>
    <scope>NUCLEOTIDE SEQUENCE</scope>
    <source>
        <strain evidence="11">AEG42_29</strain>
    </source>
</reference>
<dbReference type="EMBL" id="CP114014">
    <property type="protein sequence ID" value="XAY06720.1"/>
    <property type="molecule type" value="Genomic_DNA"/>
</dbReference>
<evidence type="ECO:0000256" key="5">
    <source>
        <dbReference type="ARBA" id="ARBA00022598"/>
    </source>
</evidence>
<comment type="pathway">
    <text evidence="1 9">Cofactor biosynthesis; NAD(+) biosynthesis; nicotinate D-ribonucleotide from nicotinate: step 1/1.</text>
</comment>
<dbReference type="EC" id="6.3.4.21" evidence="3 9"/>
<feature type="domain" description="Nicotinate phosphoribosyltransferase N-terminal" evidence="10">
    <location>
        <begin position="14"/>
        <end position="143"/>
    </location>
</feature>
<dbReference type="InterPro" id="IPR036068">
    <property type="entry name" value="Nicotinate_pribotase-like_C"/>
</dbReference>
<evidence type="ECO:0000313" key="11">
    <source>
        <dbReference type="EMBL" id="XAY06720.1"/>
    </source>
</evidence>
<sequence>MTLPLPHQPLADILDEDRYCLRMAQAHLADGRTHESTVELFLRKPPAQRGYLVAAGLDEALKVLQDGAVPAEALAWLQAEQHPSGRRVYTDEFLRWLGAFRFTGDVDAVPEGTIVPAGVPLLRLRGPLPEVTLVETVMLSILNQQVGAATKAARIVQAAGDLPAWEFGARRAHGPQAGLLTARAAWIAGFAGTSLERAGYRYGIPVTGTTAHAWILEFGGPEGELEAFRVWLRDNPEGSVLLIDTFDVAEGARNAARAARDTGVPLLGVRIDRDPLGPLAAEVRAILDAEGLPNARIFVSGDLDEHRITALRDFTGAVDVLCIGTKLAVVEDAPSTGAVYKTVERHAPDGPRYVAKRQAGKPSVPGAHQAWRGPDGDVLCLVEETWPRTAGMRALLEPALRRGERVGIGTEPLQAARDRCATELATLPPAAGRLVDPEPLPLAHSEVLVRLTAEVRGTTLA</sequence>
<evidence type="ECO:0000256" key="3">
    <source>
        <dbReference type="ARBA" id="ARBA00013236"/>
    </source>
</evidence>
<proteinExistence type="inferred from homology"/>
<dbReference type="RefSeq" id="WP_354697939.1">
    <property type="nucleotide sequence ID" value="NZ_CP114014.1"/>
</dbReference>
<name>A0AAU7AYL6_9ACTN</name>
<dbReference type="GO" id="GO:0016757">
    <property type="term" value="F:glycosyltransferase activity"/>
    <property type="evidence" value="ECO:0007669"/>
    <property type="project" value="UniProtKB-KW"/>
</dbReference>
<dbReference type="InterPro" id="IPR013785">
    <property type="entry name" value="Aldolase_TIM"/>
</dbReference>
<evidence type="ECO:0000256" key="8">
    <source>
        <dbReference type="ARBA" id="ARBA00048668"/>
    </source>
</evidence>
<organism evidence="11">
    <name type="scientific">Paraconexibacter sp. AEG42_29</name>
    <dbReference type="NCBI Taxonomy" id="2997339"/>
    <lineage>
        <taxon>Bacteria</taxon>
        <taxon>Bacillati</taxon>
        <taxon>Actinomycetota</taxon>
        <taxon>Thermoleophilia</taxon>
        <taxon>Solirubrobacterales</taxon>
        <taxon>Paraconexibacteraceae</taxon>
        <taxon>Paraconexibacter</taxon>
    </lineage>
</organism>
<comment type="catalytic activity">
    <reaction evidence="8 9">
        <text>5-phospho-alpha-D-ribose 1-diphosphate + nicotinate + ATP + H2O = nicotinate beta-D-ribonucleotide + ADP + phosphate + diphosphate</text>
        <dbReference type="Rhea" id="RHEA:36163"/>
        <dbReference type="ChEBI" id="CHEBI:15377"/>
        <dbReference type="ChEBI" id="CHEBI:30616"/>
        <dbReference type="ChEBI" id="CHEBI:32544"/>
        <dbReference type="ChEBI" id="CHEBI:33019"/>
        <dbReference type="ChEBI" id="CHEBI:43474"/>
        <dbReference type="ChEBI" id="CHEBI:57502"/>
        <dbReference type="ChEBI" id="CHEBI:58017"/>
        <dbReference type="ChEBI" id="CHEBI:456216"/>
        <dbReference type="EC" id="6.3.4.21"/>
    </reaction>
</comment>
<keyword evidence="11" id="KW-0328">Glycosyltransferase</keyword>
<dbReference type="InterPro" id="IPR007229">
    <property type="entry name" value="Nic_PRibTrfase-Fam"/>
</dbReference>
<keyword evidence="6 9" id="KW-0662">Pyridine nucleotide biosynthesis</keyword>
<dbReference type="InterPro" id="IPR040727">
    <property type="entry name" value="NAPRTase_N"/>
</dbReference>
<keyword evidence="5 9" id="KW-0436">Ligase</keyword>
<comment type="PTM">
    <text evidence="9">Transiently phosphorylated on a His residue during the reaction cycle. Phosphorylation strongly increases the affinity for substrates and increases the rate of nicotinate D-ribonucleotide production. Dephosphorylation regenerates the low-affinity form of the enzyme, leading to product release.</text>
</comment>
<evidence type="ECO:0000259" key="10">
    <source>
        <dbReference type="Pfam" id="PF17767"/>
    </source>
</evidence>
<dbReference type="PANTHER" id="PTHR11098:SF1">
    <property type="entry name" value="NICOTINATE PHOSPHORIBOSYLTRANSFERASE"/>
    <property type="match status" value="1"/>
</dbReference>
<dbReference type="SUPFAM" id="SSF51690">
    <property type="entry name" value="Nicotinate/Quinolinate PRTase C-terminal domain-like"/>
    <property type="match status" value="1"/>
</dbReference>
<dbReference type="AlphaFoldDB" id="A0AAU7AYL6"/>
<evidence type="ECO:0000256" key="9">
    <source>
        <dbReference type="RuleBase" id="RU365100"/>
    </source>
</evidence>
<dbReference type="NCBIfam" id="NF009131">
    <property type="entry name" value="PRK12484.1"/>
    <property type="match status" value="1"/>
</dbReference>
<dbReference type="KEGG" id="parq:DSM112329_03597"/>
<gene>
    <name evidence="11" type="primary">pncB2</name>
    <name evidence="11" type="ORF">DSM112329_03597</name>
</gene>
<keyword evidence="7 9" id="KW-0808">Transferase</keyword>
<dbReference type="GO" id="GO:0004516">
    <property type="term" value="F:nicotinate phosphoribosyltransferase activity"/>
    <property type="evidence" value="ECO:0007669"/>
    <property type="project" value="UniProtKB-UniRule"/>
</dbReference>
<keyword evidence="4" id="KW-0597">Phosphoprotein</keyword>
<dbReference type="InterPro" id="IPR006405">
    <property type="entry name" value="Nic_PRibTrfase_pncB"/>
</dbReference>
<dbReference type="Pfam" id="PF17767">
    <property type="entry name" value="NAPRTase_N"/>
    <property type="match status" value="1"/>
</dbReference>
<dbReference type="Gene3D" id="3.20.20.70">
    <property type="entry name" value="Aldolase class I"/>
    <property type="match status" value="1"/>
</dbReference>
<comment type="function">
    <text evidence="9">Catalyzes the first step in the biosynthesis of NAD from nicotinic acid, the ATP-dependent synthesis of beta-nicotinate D-ribonucleotide from nicotinate and 5-phospho-D-ribose 1-phosphate.</text>
</comment>
<dbReference type="NCBIfam" id="TIGR01513">
    <property type="entry name" value="NAPRTase_put"/>
    <property type="match status" value="1"/>
</dbReference>
<dbReference type="GO" id="GO:0034355">
    <property type="term" value="P:NAD+ biosynthetic process via the salvage pathway"/>
    <property type="evidence" value="ECO:0007669"/>
    <property type="project" value="TreeGrafter"/>
</dbReference>
<dbReference type="PIRSF" id="PIRSF000484">
    <property type="entry name" value="NAPRT"/>
    <property type="match status" value="1"/>
</dbReference>
<evidence type="ECO:0000256" key="6">
    <source>
        <dbReference type="ARBA" id="ARBA00022642"/>
    </source>
</evidence>
<dbReference type="SUPFAM" id="SSF54675">
    <property type="entry name" value="Nicotinate/Quinolinate PRTase N-terminal domain-like"/>
    <property type="match status" value="1"/>
</dbReference>